<sequence>MNRLFVIVAAAALLAACTAEQAAVLPAGMEKVRLDVSVPVSSMTKLTDAGDESAVNRVQVFVFREDGSIDASGIAGSGSIELDCTAGDRSIVAVVNTPEIDGIYDMAGLEEKISVLQDNSAGSLVMSGIMNVTLTASASVTVPVRRLAAKVSIERIDVDFALEQYQDAGFEITGIYLTNVAADAHFIGDGAPSSWLNVQGKDLLQNELVGDLGMSVPIADGAAYETAHHFYCYPNPYQEDSFGEEWSPRHTRLVVEANLAGKTCYYAMTMPVIEANHAYVVTGLNITRPGSSDPEQEIRPEEASFTIKVEDWEDGYSGSFEI</sequence>
<organism evidence="7 8">
    <name type="scientific">Candidatus Cryptobacteroides gallistercoris</name>
    <dbReference type="NCBI Taxonomy" id="2840765"/>
    <lineage>
        <taxon>Bacteria</taxon>
        <taxon>Pseudomonadati</taxon>
        <taxon>Bacteroidota</taxon>
        <taxon>Bacteroidia</taxon>
        <taxon>Bacteroidales</taxon>
        <taxon>Candidatus Cryptobacteroides</taxon>
    </lineage>
</organism>
<reference evidence="7" key="2">
    <citation type="journal article" date="2021" name="PeerJ">
        <title>Extensive microbial diversity within the chicken gut microbiome revealed by metagenomics and culture.</title>
        <authorList>
            <person name="Gilroy R."/>
            <person name="Ravi A."/>
            <person name="Getino M."/>
            <person name="Pursley I."/>
            <person name="Horton D.L."/>
            <person name="Alikhan N.F."/>
            <person name="Baker D."/>
            <person name="Gharbi K."/>
            <person name="Hall N."/>
            <person name="Watson M."/>
            <person name="Adriaenssens E.M."/>
            <person name="Foster-Nyarko E."/>
            <person name="Jarju S."/>
            <person name="Secka A."/>
            <person name="Antonio M."/>
            <person name="Oren A."/>
            <person name="Chaudhuri R.R."/>
            <person name="La Ragione R."/>
            <person name="Hildebrand F."/>
            <person name="Pallen M.J."/>
        </authorList>
    </citation>
    <scope>NUCLEOTIDE SEQUENCE</scope>
    <source>
        <strain evidence="7">F1-3629</strain>
    </source>
</reference>
<evidence type="ECO:0000313" key="8">
    <source>
        <dbReference type="Proteomes" id="UP000771749"/>
    </source>
</evidence>
<dbReference type="GO" id="GO:0009289">
    <property type="term" value="C:pilus"/>
    <property type="evidence" value="ECO:0007669"/>
    <property type="project" value="UniProtKB-SubCell"/>
</dbReference>
<feature type="chain" id="PRO_5037252424" description="Major fimbrial subunit protein N-terminal domain-containing protein" evidence="5">
    <location>
        <begin position="23"/>
        <end position="322"/>
    </location>
</feature>
<reference evidence="7" key="1">
    <citation type="submission" date="2020-10" db="EMBL/GenBank/DDBJ databases">
        <authorList>
            <person name="Gilroy R."/>
        </authorList>
    </citation>
    <scope>NUCLEOTIDE SEQUENCE</scope>
    <source>
        <strain evidence="7">F1-3629</strain>
    </source>
</reference>
<dbReference type="PROSITE" id="PS51257">
    <property type="entry name" value="PROKAR_LIPOPROTEIN"/>
    <property type="match status" value="1"/>
</dbReference>
<evidence type="ECO:0000256" key="4">
    <source>
        <dbReference type="ARBA" id="ARBA00023263"/>
    </source>
</evidence>
<evidence type="ECO:0000313" key="7">
    <source>
        <dbReference type="EMBL" id="MBO8454332.1"/>
    </source>
</evidence>
<dbReference type="AlphaFoldDB" id="A0A940DNN6"/>
<protein>
    <recommendedName>
        <fullName evidence="6">Major fimbrial subunit protein N-terminal domain-containing protein</fullName>
    </recommendedName>
</protein>
<keyword evidence="3 5" id="KW-0732">Signal</keyword>
<dbReference type="EMBL" id="JADIMJ010000095">
    <property type="protein sequence ID" value="MBO8454332.1"/>
    <property type="molecule type" value="Genomic_DNA"/>
</dbReference>
<name>A0A940DNN6_9BACT</name>
<accession>A0A940DNN6</accession>
<dbReference type="Pfam" id="PF06321">
    <property type="entry name" value="P_gingi_FimA"/>
    <property type="match status" value="1"/>
</dbReference>
<dbReference type="Gene3D" id="2.60.40.3690">
    <property type="match status" value="1"/>
</dbReference>
<evidence type="ECO:0000259" key="6">
    <source>
        <dbReference type="Pfam" id="PF06321"/>
    </source>
</evidence>
<comment type="similarity">
    <text evidence="2">Belongs to the bacteroidetes fimbrillin superfamily. FimA/Mfa1 family.</text>
</comment>
<comment type="caution">
    <text evidence="7">The sequence shown here is derived from an EMBL/GenBank/DDBJ whole genome shotgun (WGS) entry which is preliminary data.</text>
</comment>
<evidence type="ECO:0000256" key="2">
    <source>
        <dbReference type="ARBA" id="ARBA00006011"/>
    </source>
</evidence>
<dbReference type="Proteomes" id="UP000771749">
    <property type="component" value="Unassembled WGS sequence"/>
</dbReference>
<comment type="subcellular location">
    <subcellularLocation>
        <location evidence="1">Fimbrium</location>
    </subcellularLocation>
</comment>
<dbReference type="InterPro" id="IPR029141">
    <property type="entry name" value="FimA_N"/>
</dbReference>
<gene>
    <name evidence="7" type="ORF">IAC07_06405</name>
</gene>
<feature type="signal peptide" evidence="5">
    <location>
        <begin position="1"/>
        <end position="22"/>
    </location>
</feature>
<keyword evidence="4" id="KW-0281">Fimbrium</keyword>
<evidence type="ECO:0000256" key="5">
    <source>
        <dbReference type="SAM" id="SignalP"/>
    </source>
</evidence>
<evidence type="ECO:0000256" key="1">
    <source>
        <dbReference type="ARBA" id="ARBA00004561"/>
    </source>
</evidence>
<evidence type="ECO:0000256" key="3">
    <source>
        <dbReference type="ARBA" id="ARBA00022729"/>
    </source>
</evidence>
<feature type="domain" description="Major fimbrial subunit protein N-terminal" evidence="6">
    <location>
        <begin position="41"/>
        <end position="139"/>
    </location>
</feature>
<dbReference type="Gene3D" id="2.60.40.2580">
    <property type="match status" value="1"/>
</dbReference>
<proteinExistence type="inferred from homology"/>